<dbReference type="InterPro" id="IPR011152">
    <property type="entry name" value="Pesterase_MJ0912"/>
</dbReference>
<dbReference type="InterPro" id="IPR029052">
    <property type="entry name" value="Metallo-depent_PP-like"/>
</dbReference>
<dbReference type="SUPFAM" id="SSF56300">
    <property type="entry name" value="Metallo-dependent phosphatases"/>
    <property type="match status" value="1"/>
</dbReference>
<evidence type="ECO:0000313" key="4">
    <source>
        <dbReference type="Proteomes" id="UP000290602"/>
    </source>
</evidence>
<dbReference type="PANTHER" id="PTHR42850">
    <property type="entry name" value="METALLOPHOSPHOESTERASE"/>
    <property type="match status" value="1"/>
</dbReference>
<evidence type="ECO:0000256" key="1">
    <source>
        <dbReference type="ARBA" id="ARBA00008950"/>
    </source>
</evidence>
<comment type="caution">
    <text evidence="3">The sequence shown here is derived from an EMBL/GenBank/DDBJ whole genome shotgun (WGS) entry which is preliminary data.</text>
</comment>
<dbReference type="Gene3D" id="3.60.21.10">
    <property type="match status" value="1"/>
</dbReference>
<evidence type="ECO:0000313" key="3">
    <source>
        <dbReference type="EMBL" id="RXI76705.1"/>
    </source>
</evidence>
<evidence type="ECO:0000259" key="2">
    <source>
        <dbReference type="Pfam" id="PF12850"/>
    </source>
</evidence>
<dbReference type="PIRSF" id="PIRSF000883">
    <property type="entry name" value="Pesterase_MJ0912"/>
    <property type="match status" value="1"/>
</dbReference>
<name>A0A4Q0VFL7_9LACO</name>
<dbReference type="InterPro" id="IPR024654">
    <property type="entry name" value="Calcineurin-like_PHP_lpxH"/>
</dbReference>
<dbReference type="Proteomes" id="UP000290602">
    <property type="component" value="Unassembled WGS sequence"/>
</dbReference>
<keyword evidence="4" id="KW-1185">Reference proteome</keyword>
<dbReference type="Pfam" id="PF12850">
    <property type="entry name" value="Metallophos_2"/>
    <property type="match status" value="1"/>
</dbReference>
<gene>
    <name evidence="3" type="ORF">DXH47_10175</name>
</gene>
<comment type="similarity">
    <text evidence="1">Belongs to the metallophosphoesterase superfamily. YfcE family.</text>
</comment>
<dbReference type="InterPro" id="IPR050126">
    <property type="entry name" value="Ap4A_hydrolase"/>
</dbReference>
<dbReference type="AlphaFoldDB" id="A0A4Q0VFL7"/>
<feature type="domain" description="Calcineurin-like phosphoesterase" evidence="2">
    <location>
        <begin position="20"/>
        <end position="204"/>
    </location>
</feature>
<proteinExistence type="inferred from homology"/>
<dbReference type="GO" id="GO:0016791">
    <property type="term" value="F:phosphatase activity"/>
    <property type="evidence" value="ECO:0007669"/>
    <property type="project" value="TreeGrafter"/>
</dbReference>
<protein>
    <submittedName>
        <fullName evidence="3">Metallophosphoesterase</fullName>
    </submittedName>
</protein>
<dbReference type="EMBL" id="QXIL01000027">
    <property type="protein sequence ID" value="RXI76705.1"/>
    <property type="molecule type" value="Genomic_DNA"/>
</dbReference>
<dbReference type="OrthoDB" id="9813918at2"/>
<accession>A0A4Q0VFL7</accession>
<sequence length="302" mass="34024">MTRACYNGTQIYRRGDTMRKIAVISDVHGNVTALQAVIQDARQQHCTDFWFLGDLFVPGPGAHDLLAMLDALPITAYVRGNWEDGFLETVDGLIDETDPTDVYEVLIDDYVQAQLASTEIERIRQLPLCQTRTVDGLTFQLSHNLPTKNSGQALSPTAPQKGFDRLARSGADVLIYGHVHHQLLRQSTAGQLVVNPGTVGMPFPHWTRFATDLRAQYAVITTHGQQSPDVDFRKVDYDRDAEIALARHRQVPYPDLYADQLTTGRVHTHDNNAIIRATKRWGYHDRLQHIIAVRAQQHPTQE</sequence>
<organism evidence="3 4">
    <name type="scientific">Levilactobacillus suantsaii</name>
    <dbReference type="NCBI Taxonomy" id="2292255"/>
    <lineage>
        <taxon>Bacteria</taxon>
        <taxon>Bacillati</taxon>
        <taxon>Bacillota</taxon>
        <taxon>Bacilli</taxon>
        <taxon>Lactobacillales</taxon>
        <taxon>Lactobacillaceae</taxon>
        <taxon>Levilactobacillus</taxon>
    </lineage>
</organism>
<dbReference type="PANTHER" id="PTHR42850:SF2">
    <property type="entry name" value="BLL5683 PROTEIN"/>
    <property type="match status" value="1"/>
</dbReference>
<reference evidence="3 4" key="1">
    <citation type="submission" date="2018-08" db="EMBL/GenBank/DDBJ databases">
        <title>Lactobacillus suantsai sp. nov., isolated from traditional fermented suan-tsai in Taiwan.</title>
        <authorList>
            <person name="Huang C.-H."/>
        </authorList>
    </citation>
    <scope>NUCLEOTIDE SEQUENCE [LARGE SCALE GENOMIC DNA]</scope>
    <source>
        <strain evidence="3 4">BCRC 12945</strain>
    </source>
</reference>
<dbReference type="GO" id="GO:0005737">
    <property type="term" value="C:cytoplasm"/>
    <property type="evidence" value="ECO:0007669"/>
    <property type="project" value="TreeGrafter"/>
</dbReference>